<evidence type="ECO:0000313" key="2">
    <source>
        <dbReference type="EMBL" id="GCE82658.1"/>
    </source>
</evidence>
<feature type="region of interest" description="Disordered" evidence="1">
    <location>
        <begin position="194"/>
        <end position="224"/>
    </location>
</feature>
<name>A0A4P5NM02_9PROT</name>
<dbReference type="InterPro" id="IPR016053">
    <property type="entry name" value="Haem_Oase-like"/>
</dbReference>
<proteinExistence type="predicted"/>
<dbReference type="AlphaFoldDB" id="A0A4P5NM02"/>
<dbReference type="GO" id="GO:0006788">
    <property type="term" value="P:heme oxidation"/>
    <property type="evidence" value="ECO:0007669"/>
    <property type="project" value="InterPro"/>
</dbReference>
<dbReference type="EMBL" id="BDLU01000025">
    <property type="protein sequence ID" value="GCE82658.1"/>
    <property type="molecule type" value="Genomic_DNA"/>
</dbReference>
<evidence type="ECO:0000256" key="1">
    <source>
        <dbReference type="SAM" id="MobiDB-lite"/>
    </source>
</evidence>
<dbReference type="Gene3D" id="1.20.910.10">
    <property type="entry name" value="Heme oxygenase-like"/>
    <property type="match status" value="1"/>
</dbReference>
<evidence type="ECO:0000313" key="3">
    <source>
        <dbReference type="Proteomes" id="UP000315095"/>
    </source>
</evidence>
<protein>
    <submittedName>
        <fullName evidence="2">Heme oxygenase</fullName>
    </submittedName>
</protein>
<dbReference type="InterPro" id="IPR016084">
    <property type="entry name" value="Haem_Oase-like_multi-hlx"/>
</dbReference>
<dbReference type="CDD" id="cd19166">
    <property type="entry name" value="HemeO-bac"/>
    <property type="match status" value="1"/>
</dbReference>
<sequence length="224" mass="24184">MTSLSDRNIHAPLSGYLREATQQEHDAVNHAVMSGGMFTDATGYRAFVLLQYLFHRDISPLYDNQDLAHIVPDLAARNRFRQVSADMADLGVALPASGAPPGITDPSTAIGWLYVAEGSKLGANFLIKLAGKMGFNENSGARHLAPDPMGRGPSWAAFRKAMDNAQLDPERCLQGARDSYARVKSYIPVLKHPADTVPSGPAHHGTHAHHTDASGGSGRTVKWY</sequence>
<dbReference type="Pfam" id="PF01126">
    <property type="entry name" value="Heme_oxygenase"/>
    <property type="match status" value="1"/>
</dbReference>
<dbReference type="SUPFAM" id="SSF48613">
    <property type="entry name" value="Heme oxygenase-like"/>
    <property type="match status" value="1"/>
</dbReference>
<gene>
    <name evidence="2" type="primary">pigA</name>
    <name evidence="2" type="ORF">MSKU9_0799</name>
</gene>
<accession>A0A4P5NM02</accession>
<dbReference type="RefSeq" id="WP_141260053.1">
    <property type="nucleotide sequence ID" value="NZ_BDLU01000025.1"/>
</dbReference>
<dbReference type="OrthoDB" id="9149607at2"/>
<organism evidence="2 3">
    <name type="scientific">Komagataeibacter diospyri</name>
    <dbReference type="NCBI Taxonomy" id="1932662"/>
    <lineage>
        <taxon>Bacteria</taxon>
        <taxon>Pseudomonadati</taxon>
        <taxon>Pseudomonadota</taxon>
        <taxon>Alphaproteobacteria</taxon>
        <taxon>Acetobacterales</taxon>
        <taxon>Acetobacteraceae</taxon>
        <taxon>Komagataeibacter</taxon>
    </lineage>
</organism>
<dbReference type="Proteomes" id="UP000315095">
    <property type="component" value="Unassembled WGS sequence"/>
</dbReference>
<reference evidence="3" key="1">
    <citation type="submission" date="2017-01" db="EMBL/GenBank/DDBJ databases">
        <title>Komagataeibacter sp. MSKU9 whole genome sequencing project.</title>
        <authorList>
            <person name="Matsutani M."/>
            <person name="Naloka K."/>
            <person name="Theeragool G."/>
            <person name="Yakushi T."/>
            <person name="Matsushita K."/>
        </authorList>
    </citation>
    <scope>NUCLEOTIDE SEQUENCE [LARGE SCALE GENOMIC DNA]</scope>
    <source>
        <strain evidence="3">MSKU9</strain>
    </source>
</reference>
<keyword evidence="3" id="KW-1185">Reference proteome</keyword>
<dbReference type="GO" id="GO:0004392">
    <property type="term" value="F:heme oxygenase (decyclizing) activity"/>
    <property type="evidence" value="ECO:0007669"/>
    <property type="project" value="InterPro"/>
</dbReference>
<comment type="caution">
    <text evidence="2">The sequence shown here is derived from an EMBL/GenBank/DDBJ whole genome shotgun (WGS) entry which is preliminary data.</text>
</comment>